<sequence length="92" mass="10697">MEHQFSTPSHRQLAAICYHNLALRLPTLPAFSFDLVHNIHSRQHLAKHHMLPVQPNTHKVKKHEVISIDLQRIKKKTLVMIRENGVIVTKDL</sequence>
<reference evidence="1" key="2">
    <citation type="submission" date="2012-06" db="EMBL/GenBank/DDBJ databases">
        <authorList>
            <person name="Yu Y."/>
            <person name="Currie J."/>
            <person name="Lomeli R."/>
            <person name="Angelova A."/>
            <person name="Collura K."/>
            <person name="Wissotski M."/>
            <person name="Campos D."/>
            <person name="Kudrna D."/>
            <person name="Golser W."/>
            <person name="Ashely E."/>
            <person name="Descour A."/>
            <person name="Fernandes J."/>
            <person name="Soderlund C."/>
            <person name="Walbot V."/>
        </authorList>
    </citation>
    <scope>NUCLEOTIDE SEQUENCE</scope>
    <source>
        <strain evidence="1">B73</strain>
    </source>
</reference>
<organism evidence="1">
    <name type="scientific">Zea mays</name>
    <name type="common">Maize</name>
    <dbReference type="NCBI Taxonomy" id="4577"/>
    <lineage>
        <taxon>Eukaryota</taxon>
        <taxon>Viridiplantae</taxon>
        <taxon>Streptophyta</taxon>
        <taxon>Embryophyta</taxon>
        <taxon>Tracheophyta</taxon>
        <taxon>Spermatophyta</taxon>
        <taxon>Magnoliopsida</taxon>
        <taxon>Liliopsida</taxon>
        <taxon>Poales</taxon>
        <taxon>Poaceae</taxon>
        <taxon>PACMAD clade</taxon>
        <taxon>Panicoideae</taxon>
        <taxon>Andropogonodae</taxon>
        <taxon>Andropogoneae</taxon>
        <taxon>Tripsacinae</taxon>
        <taxon>Zea</taxon>
    </lineage>
</organism>
<name>C4J023_MAIZE</name>
<protein>
    <submittedName>
        <fullName evidence="1">Uncharacterized protein</fullName>
    </submittedName>
</protein>
<dbReference type="AlphaFoldDB" id="C4J023"/>
<reference evidence="1" key="1">
    <citation type="journal article" date="2009" name="PLoS Genet.">
        <title>Sequencing, mapping, and analysis of 27,455 maize full-length cDNAs.</title>
        <authorList>
            <person name="Soderlund C."/>
            <person name="Descour A."/>
            <person name="Kudrna D."/>
            <person name="Bomhoff M."/>
            <person name="Boyd L."/>
            <person name="Currie J."/>
            <person name="Angelova A."/>
            <person name="Collura K."/>
            <person name="Wissotski M."/>
            <person name="Ashley E."/>
            <person name="Morrow D."/>
            <person name="Fernandes J."/>
            <person name="Walbot V."/>
            <person name="Yu Y."/>
        </authorList>
    </citation>
    <scope>NUCLEOTIDE SEQUENCE</scope>
    <source>
        <strain evidence="1">B73</strain>
    </source>
</reference>
<proteinExistence type="evidence at transcript level"/>
<accession>C4J023</accession>
<dbReference type="EMBL" id="BT084170">
    <property type="protein sequence ID" value="ACR34523.1"/>
    <property type="molecule type" value="mRNA"/>
</dbReference>
<evidence type="ECO:0000313" key="1">
    <source>
        <dbReference type="EMBL" id="ACR34523.1"/>
    </source>
</evidence>